<dbReference type="PANTHER" id="PTHR14527">
    <property type="entry name" value="PROTEIN MIS12 HOMOLOG"/>
    <property type="match status" value="1"/>
</dbReference>
<keyword evidence="6" id="KW-0498">Mitosis</keyword>
<dbReference type="GeneID" id="106170983"/>
<evidence type="ECO:0000256" key="1">
    <source>
        <dbReference type="ARBA" id="ARBA00004629"/>
    </source>
</evidence>
<evidence type="ECO:0000256" key="2">
    <source>
        <dbReference type="ARBA" id="ARBA00008643"/>
    </source>
</evidence>
<keyword evidence="8 11" id="KW-0175">Coiled coil</keyword>
<gene>
    <name evidence="14" type="primary">LOC106170983</name>
</gene>
<reference evidence="14" key="1">
    <citation type="submission" date="2025-08" db="UniProtKB">
        <authorList>
            <consortium name="RefSeq"/>
        </authorList>
    </citation>
    <scope>IDENTIFICATION</scope>
    <source>
        <tissue evidence="14">Gonads</tissue>
    </source>
</reference>
<evidence type="ECO:0000256" key="6">
    <source>
        <dbReference type="ARBA" id="ARBA00022776"/>
    </source>
</evidence>
<feature type="region of interest" description="Disordered" evidence="12">
    <location>
        <begin position="259"/>
        <end position="279"/>
    </location>
</feature>
<evidence type="ECO:0000256" key="9">
    <source>
        <dbReference type="ARBA" id="ARBA00023306"/>
    </source>
</evidence>
<keyword evidence="13" id="KW-1185">Reference proteome</keyword>
<dbReference type="STRING" id="7574.A0A1S3J7X5"/>
<dbReference type="KEGG" id="lak:106170983"/>
<comment type="subcellular location">
    <subcellularLocation>
        <location evidence="1">Chromosome</location>
        <location evidence="1">Centromere</location>
        <location evidence="1">Kinetochore</location>
    </subcellularLocation>
</comment>
<accession>A0A1S3J7X5</accession>
<evidence type="ECO:0000256" key="11">
    <source>
        <dbReference type="SAM" id="Coils"/>
    </source>
</evidence>
<dbReference type="GO" id="GO:0051382">
    <property type="term" value="P:kinetochore assembly"/>
    <property type="evidence" value="ECO:0007669"/>
    <property type="project" value="TreeGrafter"/>
</dbReference>
<proteinExistence type="inferred from homology"/>
<protein>
    <recommendedName>
        <fullName evidence="3">Protein MIS12 homolog</fullName>
    </recommendedName>
</protein>
<evidence type="ECO:0000256" key="10">
    <source>
        <dbReference type="ARBA" id="ARBA00023328"/>
    </source>
</evidence>
<dbReference type="Proteomes" id="UP000085678">
    <property type="component" value="Unplaced"/>
</dbReference>
<evidence type="ECO:0000256" key="12">
    <source>
        <dbReference type="SAM" id="MobiDB-lite"/>
    </source>
</evidence>
<evidence type="ECO:0000256" key="5">
    <source>
        <dbReference type="ARBA" id="ARBA00022618"/>
    </source>
</evidence>
<dbReference type="AlphaFoldDB" id="A0A1S3J7X5"/>
<evidence type="ECO:0000256" key="3">
    <source>
        <dbReference type="ARBA" id="ARBA00013793"/>
    </source>
</evidence>
<dbReference type="FunCoup" id="A0A1S3J7X5">
    <property type="interactions" value="5"/>
</dbReference>
<organism evidence="13 14">
    <name type="scientific">Lingula anatina</name>
    <name type="common">Brachiopod</name>
    <name type="synonym">Lingula unguis</name>
    <dbReference type="NCBI Taxonomy" id="7574"/>
    <lineage>
        <taxon>Eukaryota</taxon>
        <taxon>Metazoa</taxon>
        <taxon>Spiralia</taxon>
        <taxon>Lophotrochozoa</taxon>
        <taxon>Brachiopoda</taxon>
        <taxon>Linguliformea</taxon>
        <taxon>Lingulata</taxon>
        <taxon>Lingulida</taxon>
        <taxon>Linguloidea</taxon>
        <taxon>Lingulidae</taxon>
        <taxon>Lingula</taxon>
    </lineage>
</organism>
<dbReference type="PANTHER" id="PTHR14527:SF2">
    <property type="entry name" value="PROTEIN MIS12 HOMOLOG"/>
    <property type="match status" value="1"/>
</dbReference>
<keyword evidence="9" id="KW-0131">Cell cycle</keyword>
<evidence type="ECO:0000256" key="8">
    <source>
        <dbReference type="ARBA" id="ARBA00023054"/>
    </source>
</evidence>
<dbReference type="GO" id="GO:0000070">
    <property type="term" value="P:mitotic sister chromatid segregation"/>
    <property type="evidence" value="ECO:0007669"/>
    <property type="project" value="TreeGrafter"/>
</dbReference>
<dbReference type="OrthoDB" id="1884855at2759"/>
<feature type="coiled-coil region" evidence="11">
    <location>
        <begin position="178"/>
        <end position="222"/>
    </location>
</feature>
<name>A0A1S3J7X5_LINAN</name>
<sequence length="279" mass="32216">MKQGRQWIYGFKLEGNKLAIQGQVNSVTKMSDSSSATIADSTLKDSQSSSQMYQSSLAMTEKVLGEQEYETQFFGFTPKSFTDGVYNAVNEYLTDCLEVVEKYIIQEFSAVIPAETVRECTQQLLPVFVKTFDKAFDKLENYLLCNIFHIPNNVLLPEDKPQEFQYTELEQEEIDRDLETLRQKIRNAKYVNACLEQELKDIATVQEQYDKMLTLLERLEKTTMSAGVPDLKESLVFTCDKVRALNIRIQELKPLSPPRFKLHHDDTSMSKMNKRLRKS</sequence>
<dbReference type="GO" id="GO:0051301">
    <property type="term" value="P:cell division"/>
    <property type="evidence" value="ECO:0007669"/>
    <property type="project" value="UniProtKB-KW"/>
</dbReference>
<evidence type="ECO:0000256" key="4">
    <source>
        <dbReference type="ARBA" id="ARBA00022454"/>
    </source>
</evidence>
<keyword evidence="5" id="KW-0132">Cell division</keyword>
<dbReference type="InParanoid" id="A0A1S3J7X5"/>
<dbReference type="Pfam" id="PF05859">
    <property type="entry name" value="Mis12"/>
    <property type="match status" value="1"/>
</dbReference>
<keyword evidence="10" id="KW-0137">Centromere</keyword>
<keyword evidence="7" id="KW-0995">Kinetochore</keyword>
<evidence type="ECO:0000313" key="13">
    <source>
        <dbReference type="Proteomes" id="UP000085678"/>
    </source>
</evidence>
<evidence type="ECO:0000256" key="7">
    <source>
        <dbReference type="ARBA" id="ARBA00022838"/>
    </source>
</evidence>
<keyword evidence="4" id="KW-0158">Chromosome</keyword>
<dbReference type="GO" id="GO:0000444">
    <property type="term" value="C:MIS12/MIND type complex"/>
    <property type="evidence" value="ECO:0007669"/>
    <property type="project" value="TreeGrafter"/>
</dbReference>
<dbReference type="InterPro" id="IPR008685">
    <property type="entry name" value="Centromere_Mis12"/>
</dbReference>
<dbReference type="RefSeq" id="XP_013406507.1">
    <property type="nucleotide sequence ID" value="XM_013551053.2"/>
</dbReference>
<comment type="similarity">
    <text evidence="2">Belongs to the mis12 family.</text>
</comment>
<dbReference type="GO" id="GO:0005634">
    <property type="term" value="C:nucleus"/>
    <property type="evidence" value="ECO:0007669"/>
    <property type="project" value="InterPro"/>
</dbReference>
<evidence type="ECO:0000313" key="14">
    <source>
        <dbReference type="RefSeq" id="XP_013406507.1"/>
    </source>
</evidence>